<dbReference type="Proteomes" id="UP000283090">
    <property type="component" value="Unassembled WGS sequence"/>
</dbReference>
<evidence type="ECO:0000256" key="3">
    <source>
        <dbReference type="PROSITE-ProRule" id="PRU00023"/>
    </source>
</evidence>
<organism evidence="5 6">
    <name type="scientific">Arthrobotrys flagrans</name>
    <name type="common">Nematode-trapping fungus</name>
    <name type="synonym">Trichothecium flagrans</name>
    <dbReference type="NCBI Taxonomy" id="97331"/>
    <lineage>
        <taxon>Eukaryota</taxon>
        <taxon>Fungi</taxon>
        <taxon>Dikarya</taxon>
        <taxon>Ascomycota</taxon>
        <taxon>Pezizomycotina</taxon>
        <taxon>Orbiliomycetes</taxon>
        <taxon>Orbiliales</taxon>
        <taxon>Orbiliaceae</taxon>
        <taxon>Arthrobotrys</taxon>
    </lineage>
</organism>
<dbReference type="PANTHER" id="PTHR24198">
    <property type="entry name" value="ANKYRIN REPEAT AND PROTEIN KINASE DOMAIN-CONTAINING PROTEIN"/>
    <property type="match status" value="1"/>
</dbReference>
<keyword evidence="1" id="KW-0677">Repeat</keyword>
<protein>
    <submittedName>
        <fullName evidence="5">Uncharacterized protein</fullName>
    </submittedName>
</protein>
<feature type="compositionally biased region" description="Polar residues" evidence="4">
    <location>
        <begin position="34"/>
        <end position="51"/>
    </location>
</feature>
<dbReference type="Pfam" id="PF13637">
    <property type="entry name" value="Ank_4"/>
    <property type="match status" value="1"/>
</dbReference>
<evidence type="ECO:0000313" key="6">
    <source>
        <dbReference type="Proteomes" id="UP000283090"/>
    </source>
</evidence>
<reference evidence="5 6" key="1">
    <citation type="submission" date="2019-01" db="EMBL/GenBank/DDBJ databases">
        <title>Intercellular communication is required for trap formation in the nematode-trapping fungus Duddingtonia flagrans.</title>
        <authorList>
            <person name="Youssar L."/>
            <person name="Wernet V."/>
            <person name="Hensel N."/>
            <person name="Hildebrandt H.-G."/>
            <person name="Fischer R."/>
        </authorList>
    </citation>
    <scope>NUCLEOTIDE SEQUENCE [LARGE SCALE GENOMIC DNA]</scope>
    <source>
        <strain evidence="5 6">CBS H-5679</strain>
    </source>
</reference>
<gene>
    <name evidence="5" type="ORF">DFL_007665</name>
</gene>
<evidence type="ECO:0000256" key="1">
    <source>
        <dbReference type="ARBA" id="ARBA00022737"/>
    </source>
</evidence>
<dbReference type="OrthoDB" id="539213at2759"/>
<dbReference type="EMBL" id="SAEB01000009">
    <property type="protein sequence ID" value="RVD83271.1"/>
    <property type="molecule type" value="Genomic_DNA"/>
</dbReference>
<accession>A0A436ZWA6</accession>
<dbReference type="VEuPathDB" id="FungiDB:DFL_007665"/>
<evidence type="ECO:0000256" key="2">
    <source>
        <dbReference type="ARBA" id="ARBA00023043"/>
    </source>
</evidence>
<evidence type="ECO:0000256" key="4">
    <source>
        <dbReference type="SAM" id="MobiDB-lite"/>
    </source>
</evidence>
<dbReference type="InterPro" id="IPR036770">
    <property type="entry name" value="Ankyrin_rpt-contain_sf"/>
</dbReference>
<keyword evidence="6" id="KW-1185">Reference proteome</keyword>
<dbReference type="AlphaFoldDB" id="A0A436ZWA6"/>
<dbReference type="InterPro" id="IPR002110">
    <property type="entry name" value="Ankyrin_rpt"/>
</dbReference>
<dbReference type="GeneID" id="93589976"/>
<dbReference type="SMART" id="SM00248">
    <property type="entry name" value="ANK"/>
    <property type="match status" value="4"/>
</dbReference>
<dbReference type="SUPFAM" id="SSF48403">
    <property type="entry name" value="Ankyrin repeat"/>
    <property type="match status" value="1"/>
</dbReference>
<dbReference type="Gene3D" id="1.25.40.20">
    <property type="entry name" value="Ankyrin repeat-containing domain"/>
    <property type="match status" value="3"/>
</dbReference>
<feature type="region of interest" description="Disordered" evidence="4">
    <location>
        <begin position="1"/>
        <end position="51"/>
    </location>
</feature>
<keyword evidence="2 3" id="KW-0040">ANK repeat</keyword>
<dbReference type="RefSeq" id="XP_067488815.1">
    <property type="nucleotide sequence ID" value="XM_067637282.1"/>
</dbReference>
<dbReference type="STRING" id="97331.A0A436ZWA6"/>
<name>A0A436ZWA6_ARTFL</name>
<sequence>MAEYNNSYAYGGYPFSGESQRVERKPMRGYDNSARGNPTRPSETSAYDQSNKIENSAPVVPGLENLSINPRQSGPEHIDAADFYRFNPRPPNANWKQENTAPGPAPVCEICLVTSCVMNGGSKEAQRLKTTIAKMKAARSKAQMLVLGMEYMEPYIEAFDNLWKLDESSLKPGIKENLSVPDGKLLAETSQGLSPINAFTSLGKIELVAILLHEGVDINFSPEGRARPLSHAVVWLGNEDIVEMLLAAGADPNSANGHGLTALHLAASVGNIKAVKLLVNAGADIDAKGRIFGGIHSLPIFNGLRDSHMAAYGKIVDFLVESGASTDLHDTTKWAPLQYICVCGSAALARRLIEIGVPEGPLVALRETAGSEWAFSGYYKDWAIRLKEEI</sequence>
<dbReference type="PROSITE" id="PS50088">
    <property type="entry name" value="ANK_REPEAT"/>
    <property type="match status" value="2"/>
</dbReference>
<feature type="repeat" description="ANK" evidence="3">
    <location>
        <begin position="258"/>
        <end position="290"/>
    </location>
</feature>
<dbReference type="PROSITE" id="PS50297">
    <property type="entry name" value="ANK_REP_REGION"/>
    <property type="match status" value="2"/>
</dbReference>
<feature type="repeat" description="ANK" evidence="3">
    <location>
        <begin position="191"/>
        <end position="223"/>
    </location>
</feature>
<comment type="caution">
    <text evidence="5">The sequence shown here is derived from an EMBL/GenBank/DDBJ whole genome shotgun (WGS) entry which is preliminary data.</text>
</comment>
<evidence type="ECO:0000313" key="5">
    <source>
        <dbReference type="EMBL" id="RVD83271.1"/>
    </source>
</evidence>
<dbReference type="PANTHER" id="PTHR24198:SF165">
    <property type="entry name" value="ANKYRIN REPEAT-CONTAINING PROTEIN-RELATED"/>
    <property type="match status" value="1"/>
</dbReference>
<proteinExistence type="predicted"/>